<feature type="domain" description="Type II secretion system protein GspF" evidence="9">
    <location>
        <begin position="92"/>
        <end position="215"/>
    </location>
</feature>
<dbReference type="RefSeq" id="WP_305751138.1">
    <property type="nucleotide sequence ID" value="NZ_JAUZEE010000013.1"/>
</dbReference>
<dbReference type="InterPro" id="IPR042094">
    <property type="entry name" value="T2SS_GspF_sf"/>
</dbReference>
<dbReference type="PANTHER" id="PTHR30012:SF4">
    <property type="entry name" value="MSHA BIOGENESIS PROTEIN MSHG"/>
    <property type="match status" value="1"/>
</dbReference>
<evidence type="ECO:0000256" key="6">
    <source>
        <dbReference type="ARBA" id="ARBA00023136"/>
    </source>
</evidence>
<keyword evidence="5 8" id="KW-1133">Transmembrane helix</keyword>
<sequence length="428" mass="45997">MPSYAWTGHAAAGASSGLLDANSASEAADLLRGRGITPLTIRAQGAGAATQDRKTDRKADKANGKPEHGRPGSMRLATLFAPQVRAVDLMLFSRQLHTLLRSGVPILRALAGLQESAVNPAVKDVLLEVRKSLESGLALSMALARHARVFDPIFVALVRVGEMTGRLDEVFLRLFHHLEFENTLRQQVKAAMRYPTFVVAAMVVALGVINLLVIPAFASVFASAGASLPLPTRILMATSQFTVDWGWALALLGAGGAFALRAWRRTPDGRLRIDAALLHVPVAGKIVRKAMLARFARSFALALRSGVPIEQALSVVAQTVDNQHIARRLDGMRGAVERGDSILRAAAAADVFTPVVLQMIAVGEETGAVDELMDEVAGFYASEVEYELKTLSQQIEPILIVMLGVLVLMLALGVFLPVWDLGRTAMRH</sequence>
<accession>A0ABT9G7Z3</accession>
<evidence type="ECO:0000256" key="2">
    <source>
        <dbReference type="ARBA" id="ARBA00005745"/>
    </source>
</evidence>
<keyword evidence="11" id="KW-1185">Reference proteome</keyword>
<feature type="compositionally biased region" description="Basic and acidic residues" evidence="7">
    <location>
        <begin position="51"/>
        <end position="70"/>
    </location>
</feature>
<evidence type="ECO:0000256" key="4">
    <source>
        <dbReference type="ARBA" id="ARBA00022692"/>
    </source>
</evidence>
<keyword evidence="4 8" id="KW-0812">Transmembrane</keyword>
<comment type="similarity">
    <text evidence="2">Belongs to the GSP F family.</text>
</comment>
<dbReference type="Proteomes" id="UP001235760">
    <property type="component" value="Unassembled WGS sequence"/>
</dbReference>
<dbReference type="Pfam" id="PF00482">
    <property type="entry name" value="T2SSF"/>
    <property type="match status" value="2"/>
</dbReference>
<name>A0ABT9G7Z3_LEPDI</name>
<evidence type="ECO:0000256" key="7">
    <source>
        <dbReference type="SAM" id="MobiDB-lite"/>
    </source>
</evidence>
<dbReference type="EMBL" id="JAUZEE010000013">
    <property type="protein sequence ID" value="MDP4302596.1"/>
    <property type="molecule type" value="Genomic_DNA"/>
</dbReference>
<dbReference type="PRINTS" id="PR00812">
    <property type="entry name" value="BCTERIALGSPF"/>
</dbReference>
<feature type="transmembrane region" description="Helical" evidence="8">
    <location>
        <begin position="197"/>
        <end position="225"/>
    </location>
</feature>
<protein>
    <submittedName>
        <fullName evidence="10">Type II secretion system F family protein</fullName>
    </submittedName>
</protein>
<organism evidence="10 11">
    <name type="scientific">Leptothrix discophora</name>
    <dbReference type="NCBI Taxonomy" id="89"/>
    <lineage>
        <taxon>Bacteria</taxon>
        <taxon>Pseudomonadati</taxon>
        <taxon>Pseudomonadota</taxon>
        <taxon>Betaproteobacteria</taxon>
        <taxon>Burkholderiales</taxon>
        <taxon>Sphaerotilaceae</taxon>
        <taxon>Leptothrix</taxon>
    </lineage>
</organism>
<keyword evidence="3" id="KW-1003">Cell membrane</keyword>
<dbReference type="InterPro" id="IPR018076">
    <property type="entry name" value="T2SS_GspF_dom"/>
</dbReference>
<evidence type="ECO:0000259" key="9">
    <source>
        <dbReference type="Pfam" id="PF00482"/>
    </source>
</evidence>
<evidence type="ECO:0000313" key="10">
    <source>
        <dbReference type="EMBL" id="MDP4302596.1"/>
    </source>
</evidence>
<comment type="caution">
    <text evidence="10">The sequence shown here is derived from an EMBL/GenBank/DDBJ whole genome shotgun (WGS) entry which is preliminary data.</text>
</comment>
<keyword evidence="6 8" id="KW-0472">Membrane</keyword>
<evidence type="ECO:0000256" key="3">
    <source>
        <dbReference type="ARBA" id="ARBA00022475"/>
    </source>
</evidence>
<feature type="transmembrane region" description="Helical" evidence="8">
    <location>
        <begin position="398"/>
        <end position="419"/>
    </location>
</feature>
<proteinExistence type="inferred from homology"/>
<evidence type="ECO:0000256" key="5">
    <source>
        <dbReference type="ARBA" id="ARBA00022989"/>
    </source>
</evidence>
<dbReference type="PANTHER" id="PTHR30012">
    <property type="entry name" value="GENERAL SECRETION PATHWAY PROTEIN"/>
    <property type="match status" value="1"/>
</dbReference>
<feature type="domain" description="Type II secretion system protein GspF" evidence="9">
    <location>
        <begin position="295"/>
        <end position="417"/>
    </location>
</feature>
<evidence type="ECO:0000256" key="8">
    <source>
        <dbReference type="SAM" id="Phobius"/>
    </source>
</evidence>
<feature type="transmembrane region" description="Helical" evidence="8">
    <location>
        <begin position="245"/>
        <end position="263"/>
    </location>
</feature>
<comment type="subcellular location">
    <subcellularLocation>
        <location evidence="1">Cell membrane</location>
        <topology evidence="1">Multi-pass membrane protein</topology>
    </subcellularLocation>
</comment>
<dbReference type="InterPro" id="IPR003004">
    <property type="entry name" value="GspF/PilC"/>
</dbReference>
<dbReference type="Gene3D" id="1.20.81.30">
    <property type="entry name" value="Type II secretion system (T2SS), domain F"/>
    <property type="match status" value="2"/>
</dbReference>
<evidence type="ECO:0000256" key="1">
    <source>
        <dbReference type="ARBA" id="ARBA00004651"/>
    </source>
</evidence>
<gene>
    <name evidence="10" type="ORF">Q8X39_18305</name>
</gene>
<reference evidence="10 11" key="1">
    <citation type="submission" date="2023-08" db="EMBL/GenBank/DDBJ databases">
        <authorList>
            <person name="Roldan D.M."/>
            <person name="Menes R.J."/>
        </authorList>
    </citation>
    <scope>NUCLEOTIDE SEQUENCE [LARGE SCALE GENOMIC DNA]</scope>
    <source>
        <strain evidence="10 11">CCM 2812</strain>
    </source>
</reference>
<evidence type="ECO:0000313" key="11">
    <source>
        <dbReference type="Proteomes" id="UP001235760"/>
    </source>
</evidence>
<feature type="region of interest" description="Disordered" evidence="7">
    <location>
        <begin position="42"/>
        <end position="74"/>
    </location>
</feature>